<keyword evidence="2" id="KW-0472">Membrane</keyword>
<name>A0ABD6A7T5_9EURY</name>
<dbReference type="Pfam" id="PF25932">
    <property type="entry name" value="DUF7977"/>
    <property type="match status" value="1"/>
</dbReference>
<protein>
    <recommendedName>
        <fullName evidence="5">Cox cluster protein</fullName>
    </recommendedName>
</protein>
<feature type="transmembrane region" description="Helical" evidence="2">
    <location>
        <begin position="93"/>
        <end position="114"/>
    </location>
</feature>
<dbReference type="EMBL" id="JBHTBF010000002">
    <property type="protein sequence ID" value="MFC7316371.1"/>
    <property type="molecule type" value="Genomic_DNA"/>
</dbReference>
<evidence type="ECO:0000256" key="1">
    <source>
        <dbReference type="SAM" id="MobiDB-lite"/>
    </source>
</evidence>
<comment type="caution">
    <text evidence="3">The sequence shown here is derived from an EMBL/GenBank/DDBJ whole genome shotgun (WGS) entry which is preliminary data.</text>
</comment>
<keyword evidence="2" id="KW-0812">Transmembrane</keyword>
<gene>
    <name evidence="3" type="ORF">ACFQPE_06110</name>
</gene>
<organism evidence="3 4">
    <name type="scientific">Halomarina halobia</name>
    <dbReference type="NCBI Taxonomy" id="3033386"/>
    <lineage>
        <taxon>Archaea</taxon>
        <taxon>Methanobacteriati</taxon>
        <taxon>Methanobacteriota</taxon>
        <taxon>Stenosarchaea group</taxon>
        <taxon>Halobacteria</taxon>
        <taxon>Halobacteriales</taxon>
        <taxon>Natronomonadaceae</taxon>
        <taxon>Halomarina</taxon>
    </lineage>
</organism>
<keyword evidence="4" id="KW-1185">Reference proteome</keyword>
<dbReference type="AlphaFoldDB" id="A0ABD6A7T5"/>
<keyword evidence="2" id="KW-1133">Transmembrane helix</keyword>
<dbReference type="Proteomes" id="UP001596547">
    <property type="component" value="Unassembled WGS sequence"/>
</dbReference>
<dbReference type="GeneID" id="79313911"/>
<evidence type="ECO:0000256" key="2">
    <source>
        <dbReference type="SAM" id="Phobius"/>
    </source>
</evidence>
<evidence type="ECO:0000313" key="4">
    <source>
        <dbReference type="Proteomes" id="UP001596547"/>
    </source>
</evidence>
<sequence>MADGREGYADGRPSPSDPDGLDDPGGRAARARTTRAYVDDGDLPAPDEAEFGLRGWLLVGMILVAFVVAPALVLYIPYSGPLISALGLTFRDAYLTIPLVPALLLGALAVWAAVGSRRA</sequence>
<evidence type="ECO:0000313" key="3">
    <source>
        <dbReference type="EMBL" id="MFC7316371.1"/>
    </source>
</evidence>
<accession>A0ABD6A7T5</accession>
<feature type="region of interest" description="Disordered" evidence="1">
    <location>
        <begin position="1"/>
        <end position="28"/>
    </location>
</feature>
<feature type="transmembrane region" description="Helical" evidence="2">
    <location>
        <begin position="56"/>
        <end position="78"/>
    </location>
</feature>
<evidence type="ECO:0008006" key="5">
    <source>
        <dbReference type="Google" id="ProtNLM"/>
    </source>
</evidence>
<proteinExistence type="predicted"/>
<dbReference type="RefSeq" id="WP_276304371.1">
    <property type="nucleotide sequence ID" value="NZ_CP119992.1"/>
</dbReference>
<dbReference type="InterPro" id="IPR058283">
    <property type="entry name" value="DUF7977"/>
</dbReference>
<reference evidence="3 4" key="1">
    <citation type="journal article" date="2019" name="Int. J. Syst. Evol. Microbiol.">
        <title>The Global Catalogue of Microorganisms (GCM) 10K type strain sequencing project: providing services to taxonomists for standard genome sequencing and annotation.</title>
        <authorList>
            <consortium name="The Broad Institute Genomics Platform"/>
            <consortium name="The Broad Institute Genome Sequencing Center for Infectious Disease"/>
            <person name="Wu L."/>
            <person name="Ma J."/>
        </authorList>
    </citation>
    <scope>NUCLEOTIDE SEQUENCE [LARGE SCALE GENOMIC DNA]</scope>
    <source>
        <strain evidence="3 4">PSR21</strain>
    </source>
</reference>